<evidence type="ECO:0000259" key="1">
    <source>
        <dbReference type="Pfam" id="PF02541"/>
    </source>
</evidence>
<dbReference type="AlphaFoldDB" id="E0TC25"/>
<dbReference type="GO" id="GO:0016462">
    <property type="term" value="F:pyrophosphatase activity"/>
    <property type="evidence" value="ECO:0007669"/>
    <property type="project" value="TreeGrafter"/>
</dbReference>
<evidence type="ECO:0000259" key="2">
    <source>
        <dbReference type="Pfam" id="PF21697"/>
    </source>
</evidence>
<evidence type="ECO:0000313" key="3">
    <source>
        <dbReference type="EMBL" id="ADM09818.1"/>
    </source>
</evidence>
<dbReference type="Gene3D" id="3.30.420.40">
    <property type="match status" value="1"/>
</dbReference>
<protein>
    <submittedName>
        <fullName evidence="3">Exopolyphosphatase</fullName>
    </submittedName>
</protein>
<feature type="domain" description="Ppx/GppA phosphatase N-terminal" evidence="1">
    <location>
        <begin position="37"/>
        <end position="311"/>
    </location>
</feature>
<proteinExistence type="predicted"/>
<name>E0TC25_PARBH</name>
<reference evidence="4" key="1">
    <citation type="submission" date="2010-08" db="EMBL/GenBank/DDBJ databases">
        <title>Genome sequence of Parvularcula bermudensis HTCC2503.</title>
        <authorList>
            <person name="Kang D.-M."/>
            <person name="Oh H.-M."/>
            <person name="Cho J.-C."/>
        </authorList>
    </citation>
    <scope>NUCLEOTIDE SEQUENCE [LARGE SCALE GENOMIC DNA]</scope>
    <source>
        <strain evidence="4">ATCC BAA-594 / HTCC2503 / KCTC 12087</strain>
    </source>
</reference>
<dbReference type="EMBL" id="CP002156">
    <property type="protein sequence ID" value="ADM09818.1"/>
    <property type="molecule type" value="Genomic_DNA"/>
</dbReference>
<feature type="domain" description="Exopolyphosphatase C-terminal" evidence="2">
    <location>
        <begin position="356"/>
        <end position="498"/>
    </location>
</feature>
<accession>E0TC25</accession>
<dbReference type="InterPro" id="IPR043129">
    <property type="entry name" value="ATPase_NBD"/>
</dbReference>
<keyword evidence="4" id="KW-1185">Reference proteome</keyword>
<dbReference type="PANTHER" id="PTHR30005:SF0">
    <property type="entry name" value="RETROGRADE REGULATION PROTEIN 2"/>
    <property type="match status" value="1"/>
</dbReference>
<dbReference type="eggNOG" id="COG0248">
    <property type="taxonomic scope" value="Bacteria"/>
</dbReference>
<dbReference type="PANTHER" id="PTHR30005">
    <property type="entry name" value="EXOPOLYPHOSPHATASE"/>
    <property type="match status" value="1"/>
</dbReference>
<dbReference type="Proteomes" id="UP000001302">
    <property type="component" value="Chromosome"/>
</dbReference>
<dbReference type="Pfam" id="PF21697">
    <property type="entry name" value="Ppx_C"/>
    <property type="match status" value="1"/>
</dbReference>
<sequence>MPDHQIDSDVRRRAVVDIGSNSVRLVVYEGPLRSPISIFNEKVLCGLGEREVGSGNLRDEAMSEALSVLTRFRSLLEDWSLSDYVVFATAAVRDAPNGPAFLAAIRDIGLNPRLLTGDEEALYAALGILSGAPRILALPHGALAGDIGGGSLEISHIHAEAPDKVGKRISLPLGGLRLAGQWAGDRAGAARYIEAQLGAVKWLRKSEARELHMVGGAWRALARVALNRRGHPLKTLDRFALSAAEMRSICHFVAKQSIENLEVMPAVQRRRAPTLPFAALVLDNVLTITGVERIETSSSGVREGILFSTLDEATHEEDPLLELARYFAIRFGDAQARDEEAMLTLLRQIMPGTERREERWQRAVIAMANLGLVFQADARPQQSAQTALTLPLRGIGHPGRVYIAAAIAARHGAGVDDFAAYLPVDLLDAEQAERAEITGAALRLFLTLAPADSRLLRDIRIEGDGKALRLIGPVADHWGRGPEKRLVRLADLCGAEADLQLTN</sequence>
<organism evidence="3 4">
    <name type="scientific">Parvularcula bermudensis (strain ATCC BAA-594 / HTCC2503 / KCTC 12087)</name>
    <dbReference type="NCBI Taxonomy" id="314260"/>
    <lineage>
        <taxon>Bacteria</taxon>
        <taxon>Pseudomonadati</taxon>
        <taxon>Pseudomonadota</taxon>
        <taxon>Alphaproteobacteria</taxon>
        <taxon>Parvularculales</taxon>
        <taxon>Parvularculaceae</taxon>
        <taxon>Parvularcula</taxon>
    </lineage>
</organism>
<dbReference type="OrthoDB" id="3698573at2"/>
<dbReference type="InterPro" id="IPR050273">
    <property type="entry name" value="GppA/Ppx_hydrolase"/>
</dbReference>
<dbReference type="InterPro" id="IPR048951">
    <property type="entry name" value="Ppx_C"/>
</dbReference>
<gene>
    <name evidence="3" type="ordered locus">PB2503_08814</name>
</gene>
<dbReference type="RefSeq" id="WP_013300792.1">
    <property type="nucleotide sequence ID" value="NC_014414.1"/>
</dbReference>
<dbReference type="HOGENOM" id="CLU_025908_4_2_5"/>
<dbReference type="SUPFAM" id="SSF53067">
    <property type="entry name" value="Actin-like ATPase domain"/>
    <property type="match status" value="2"/>
</dbReference>
<dbReference type="Gene3D" id="1.10.3210.10">
    <property type="entry name" value="Hypothetical protein af1432"/>
    <property type="match status" value="1"/>
</dbReference>
<dbReference type="Gene3D" id="3.30.420.150">
    <property type="entry name" value="Exopolyphosphatase. Domain 2"/>
    <property type="match status" value="1"/>
</dbReference>
<dbReference type="STRING" id="314260.PB2503_08814"/>
<dbReference type="Pfam" id="PF02541">
    <property type="entry name" value="Ppx-GppA"/>
    <property type="match status" value="1"/>
</dbReference>
<dbReference type="KEGG" id="pbr:PB2503_08814"/>
<reference evidence="3 4" key="2">
    <citation type="journal article" date="2011" name="J. Bacteriol.">
        <title>Complete genome sequence of strain HTCC2503T of Parvularcula bermudensis, the type species of the order "Parvularculales" in the class Alphaproteobacteria.</title>
        <authorList>
            <person name="Oh H.M."/>
            <person name="Kang I."/>
            <person name="Vergin K.L."/>
            <person name="Kang D."/>
            <person name="Rhee K.H."/>
            <person name="Giovannoni S.J."/>
            <person name="Cho J.C."/>
        </authorList>
    </citation>
    <scope>NUCLEOTIDE SEQUENCE [LARGE SCALE GENOMIC DNA]</scope>
    <source>
        <strain evidence="4">ATCC BAA-594 / HTCC2503 / KCTC 12087</strain>
    </source>
</reference>
<evidence type="ECO:0000313" key="4">
    <source>
        <dbReference type="Proteomes" id="UP000001302"/>
    </source>
</evidence>
<dbReference type="InterPro" id="IPR003695">
    <property type="entry name" value="Ppx_GppA_N"/>
</dbReference>
<dbReference type="CDD" id="cd24052">
    <property type="entry name" value="ASKHA_NBD_HpPPX-GppA-like"/>
    <property type="match status" value="1"/>
</dbReference>